<keyword evidence="5 8" id="KW-0472">Membrane</keyword>
<feature type="transmembrane region" description="Helical" evidence="8">
    <location>
        <begin position="595"/>
        <end position="611"/>
    </location>
</feature>
<dbReference type="InterPro" id="IPR003689">
    <property type="entry name" value="ZIP"/>
</dbReference>
<feature type="compositionally biased region" description="Basic residues" evidence="7">
    <location>
        <begin position="362"/>
        <end position="372"/>
    </location>
</feature>
<keyword evidence="2" id="KW-0813">Transport</keyword>
<feature type="compositionally biased region" description="Polar residues" evidence="7">
    <location>
        <begin position="426"/>
        <end position="436"/>
    </location>
</feature>
<accession>A0A9X6NCG2</accession>
<feature type="transmembrane region" description="Helical" evidence="8">
    <location>
        <begin position="562"/>
        <end position="583"/>
    </location>
</feature>
<dbReference type="Proteomes" id="UP000192578">
    <property type="component" value="Unassembled WGS sequence"/>
</dbReference>
<evidence type="ECO:0000313" key="10">
    <source>
        <dbReference type="Proteomes" id="UP000192578"/>
    </source>
</evidence>
<feature type="compositionally biased region" description="Basic and acidic residues" evidence="7">
    <location>
        <begin position="156"/>
        <end position="169"/>
    </location>
</feature>
<name>A0A9X6NCG2_HYPEX</name>
<feature type="region of interest" description="Disordered" evidence="7">
    <location>
        <begin position="355"/>
        <end position="438"/>
    </location>
</feature>
<dbReference type="AlphaFoldDB" id="A0A9X6NCG2"/>
<sequence length="612" mass="65980">MPRFWGCPAFCVRHAYSHPWQRPLRAKAAPEMGNGVVVSEQSHDTRAETHQATWCTIEKCGVPINGPHCVFTRQGKTVFILFSSNCLSATDRRRFVFADKKTQFKMAFFGRSSGVFLVAVILLQVVATNSHAGHNHDHGHDHGHGGHHHHHHHDHAGHDHHHDHEHDDVAPAFKYSKQANQPPPPPVVQQKTTPPAGHSHGAHSHGHGGHSHGHGAHSHGGHQHAKVQPKAAEPAVPLWAMALLSTLLISLAPFIILFWIPINANDEANQPLLRIFLSFASGGLLGDAFLHLIPHAVPHSHDHGHGHSHSHDHDHAEGEEEEVHDHMAHTLVGLWVLAGIISFLVVEKVIRHLKGGHDHGHGHSHGHSHTHVHSPAPAAAATKKSDDEETADEQKLARKASFDENENKKGEEDEDFEIVRQRKRGGSQSKTVTAGSDETAATVRAATVEKSVEREVVAQGSSEIRVSGYLNLAADFAHNFTDGLAIGASFLAGQGIGWITTLTILFHEIPHEIGDFALLIQSGCSKPKAIALQLVTAVGAFSGCLVSIAFGSTDTAGGSGPVLAFTAGGFIYIATVSVIPELLSDVKVSQSIKEILALLVGIGFMVVIAIYE</sequence>
<evidence type="ECO:0000256" key="5">
    <source>
        <dbReference type="ARBA" id="ARBA00023136"/>
    </source>
</evidence>
<comment type="similarity">
    <text evidence="6">Belongs to the ZIP transporter (TC 2.A.5) family. KE4/Catsup subfamily.</text>
</comment>
<dbReference type="OrthoDB" id="200954at2759"/>
<dbReference type="Pfam" id="PF02535">
    <property type="entry name" value="Zip"/>
    <property type="match status" value="1"/>
</dbReference>
<dbReference type="EMBL" id="MTYJ01000185">
    <property type="protein sequence ID" value="OWA50191.1"/>
    <property type="molecule type" value="Genomic_DNA"/>
</dbReference>
<feature type="transmembrane region" description="Helical" evidence="8">
    <location>
        <begin position="272"/>
        <end position="293"/>
    </location>
</feature>
<feature type="region of interest" description="Disordered" evidence="7">
    <location>
        <begin position="300"/>
        <end position="324"/>
    </location>
</feature>
<comment type="caution">
    <text evidence="9">The sequence shown here is derived from an EMBL/GenBank/DDBJ whole genome shotgun (WGS) entry which is preliminary data.</text>
</comment>
<dbReference type="GO" id="GO:0005385">
    <property type="term" value="F:zinc ion transmembrane transporter activity"/>
    <property type="evidence" value="ECO:0007669"/>
    <property type="project" value="TreeGrafter"/>
</dbReference>
<keyword evidence="4 8" id="KW-1133">Transmembrane helix</keyword>
<evidence type="ECO:0000313" key="9">
    <source>
        <dbReference type="EMBL" id="OWA50191.1"/>
    </source>
</evidence>
<feature type="compositionally biased region" description="Basic residues" evidence="7">
    <location>
        <begin position="200"/>
        <end position="227"/>
    </location>
</feature>
<evidence type="ECO:0000256" key="6">
    <source>
        <dbReference type="ARBA" id="ARBA00038485"/>
    </source>
</evidence>
<proteinExistence type="inferred from homology"/>
<comment type="subcellular location">
    <subcellularLocation>
        <location evidence="1">Membrane</location>
        <topology evidence="1">Multi-pass membrane protein</topology>
    </subcellularLocation>
</comment>
<feature type="transmembrane region" description="Helical" evidence="8">
    <location>
        <begin position="327"/>
        <end position="346"/>
    </location>
</feature>
<reference evidence="10" key="1">
    <citation type="submission" date="2017-01" db="EMBL/GenBank/DDBJ databases">
        <title>Comparative genomics of anhydrobiosis in the tardigrade Hypsibius dujardini.</title>
        <authorList>
            <person name="Yoshida Y."/>
            <person name="Koutsovoulos G."/>
            <person name="Laetsch D."/>
            <person name="Stevens L."/>
            <person name="Kumar S."/>
            <person name="Horikawa D."/>
            <person name="Ishino K."/>
            <person name="Komine S."/>
            <person name="Tomita M."/>
            <person name="Blaxter M."/>
            <person name="Arakawa K."/>
        </authorList>
    </citation>
    <scope>NUCLEOTIDE SEQUENCE [LARGE SCALE GENOMIC DNA]</scope>
    <source>
        <strain evidence="10">Z151</strain>
    </source>
</reference>
<protein>
    <submittedName>
        <fullName evidence="9">Zinc transporter SLC39A7</fullName>
    </submittedName>
</protein>
<feature type="transmembrane region" description="Helical" evidence="8">
    <location>
        <begin position="238"/>
        <end position="260"/>
    </location>
</feature>
<gene>
    <name evidence="9" type="ORF">BV898_14716</name>
</gene>
<evidence type="ECO:0000256" key="8">
    <source>
        <dbReference type="SAM" id="Phobius"/>
    </source>
</evidence>
<feature type="transmembrane region" description="Helical" evidence="8">
    <location>
        <begin position="529"/>
        <end position="550"/>
    </location>
</feature>
<feature type="compositionally biased region" description="Basic and acidic residues" evidence="7">
    <location>
        <begin position="134"/>
        <end position="144"/>
    </location>
</feature>
<dbReference type="GO" id="GO:0006882">
    <property type="term" value="P:intracellular zinc ion homeostasis"/>
    <property type="evidence" value="ECO:0007669"/>
    <property type="project" value="TreeGrafter"/>
</dbReference>
<organism evidence="9 10">
    <name type="scientific">Hypsibius exemplaris</name>
    <name type="common">Freshwater tardigrade</name>
    <dbReference type="NCBI Taxonomy" id="2072580"/>
    <lineage>
        <taxon>Eukaryota</taxon>
        <taxon>Metazoa</taxon>
        <taxon>Ecdysozoa</taxon>
        <taxon>Tardigrada</taxon>
        <taxon>Eutardigrada</taxon>
        <taxon>Parachela</taxon>
        <taxon>Hypsibioidea</taxon>
        <taxon>Hypsibiidae</taxon>
        <taxon>Hypsibius</taxon>
    </lineage>
</organism>
<keyword evidence="3 8" id="KW-0812">Transmembrane</keyword>
<feature type="compositionally biased region" description="Basic and acidic residues" evidence="7">
    <location>
        <begin position="300"/>
        <end position="316"/>
    </location>
</feature>
<evidence type="ECO:0000256" key="7">
    <source>
        <dbReference type="SAM" id="MobiDB-lite"/>
    </source>
</evidence>
<evidence type="ECO:0000256" key="3">
    <source>
        <dbReference type="ARBA" id="ARBA00022692"/>
    </source>
</evidence>
<feature type="compositionally biased region" description="Basic residues" evidence="7">
    <location>
        <begin position="145"/>
        <end position="155"/>
    </location>
</feature>
<dbReference type="PANTHER" id="PTHR16950:SF25">
    <property type="entry name" value="ZINC TRANSPORTER SLC39A7"/>
    <property type="match status" value="1"/>
</dbReference>
<dbReference type="PANTHER" id="PTHR16950">
    <property type="entry name" value="ZINC TRANSPORTER SLC39A7 HISTIDINE-RICH MEMBRANE PROTEIN KE4"/>
    <property type="match status" value="1"/>
</dbReference>
<feature type="compositionally biased region" description="Low complexity" evidence="7">
    <location>
        <begin position="188"/>
        <end position="199"/>
    </location>
</feature>
<dbReference type="GO" id="GO:0016020">
    <property type="term" value="C:membrane"/>
    <property type="evidence" value="ECO:0007669"/>
    <property type="project" value="UniProtKB-SubCell"/>
</dbReference>
<evidence type="ECO:0000256" key="2">
    <source>
        <dbReference type="ARBA" id="ARBA00022448"/>
    </source>
</evidence>
<evidence type="ECO:0000256" key="1">
    <source>
        <dbReference type="ARBA" id="ARBA00004141"/>
    </source>
</evidence>
<evidence type="ECO:0000256" key="4">
    <source>
        <dbReference type="ARBA" id="ARBA00022989"/>
    </source>
</evidence>
<keyword evidence="10" id="KW-1185">Reference proteome</keyword>
<feature type="compositionally biased region" description="Basic and acidic residues" evidence="7">
    <location>
        <begin position="392"/>
        <end position="411"/>
    </location>
</feature>
<feature type="region of interest" description="Disordered" evidence="7">
    <location>
        <begin position="132"/>
        <end position="229"/>
    </location>
</feature>
<feature type="transmembrane region" description="Helical" evidence="8">
    <location>
        <begin position="108"/>
        <end position="127"/>
    </location>
</feature>